<dbReference type="RefSeq" id="WP_253077185.1">
    <property type="nucleotide sequence ID" value="NZ_JAMXWN010000016.1"/>
</dbReference>
<dbReference type="InterPro" id="IPR023546">
    <property type="entry name" value="MGMT"/>
</dbReference>
<comment type="miscellaneous">
    <text evidence="8">This enzyme catalyzes only one turnover and therefore is not strictly catalytic. According to one definition, an enzyme is a biocatalyst that acts repeatedly and over many reaction cycles.</text>
</comment>
<dbReference type="Gene3D" id="1.10.10.10">
    <property type="entry name" value="Winged helix-like DNA-binding domain superfamily/Winged helix DNA-binding domain"/>
    <property type="match status" value="1"/>
</dbReference>
<dbReference type="InterPro" id="IPR014048">
    <property type="entry name" value="MethylDNA_cys_MeTrfase_DNA-bd"/>
</dbReference>
<evidence type="ECO:0000256" key="8">
    <source>
        <dbReference type="HAMAP-Rule" id="MF_00772"/>
    </source>
</evidence>
<dbReference type="SUPFAM" id="SSF46767">
    <property type="entry name" value="Methylated DNA-protein cysteine methyltransferase, C-terminal domain"/>
    <property type="match status" value="1"/>
</dbReference>
<evidence type="ECO:0000259" key="9">
    <source>
        <dbReference type="Pfam" id="PF01035"/>
    </source>
</evidence>
<reference evidence="12" key="1">
    <citation type="journal article" date="2019" name="Int. J. Syst. Evol. Microbiol.">
        <title>The Global Catalogue of Microorganisms (GCM) 10K type strain sequencing project: providing services to taxonomists for standard genome sequencing and annotation.</title>
        <authorList>
            <consortium name="The Broad Institute Genomics Platform"/>
            <consortium name="The Broad Institute Genome Sequencing Center for Infectious Disease"/>
            <person name="Wu L."/>
            <person name="Ma J."/>
        </authorList>
    </citation>
    <scope>NUCLEOTIDE SEQUENCE [LARGE SCALE GENOMIC DNA]</scope>
    <source>
        <strain evidence="12">CCUG 42001</strain>
    </source>
</reference>
<dbReference type="GO" id="GO:0003908">
    <property type="term" value="F:methylated-DNA-[protein]-cysteine S-methyltransferase activity"/>
    <property type="evidence" value="ECO:0007669"/>
    <property type="project" value="UniProtKB-EC"/>
</dbReference>
<dbReference type="Pfam" id="PF01035">
    <property type="entry name" value="DNA_binding_1"/>
    <property type="match status" value="1"/>
</dbReference>
<feature type="domain" description="Methylguanine DNA methyltransferase ribonuclease-like" evidence="10">
    <location>
        <begin position="12"/>
        <end position="85"/>
    </location>
</feature>
<dbReference type="InterPro" id="IPR036217">
    <property type="entry name" value="MethylDNA_cys_MeTrfase_DNAb"/>
</dbReference>
<evidence type="ECO:0000256" key="2">
    <source>
        <dbReference type="ARBA" id="ARBA00022490"/>
    </source>
</evidence>
<comment type="similarity">
    <text evidence="8">Belongs to the MGMT family.</text>
</comment>
<dbReference type="InterPro" id="IPR036388">
    <property type="entry name" value="WH-like_DNA-bd_sf"/>
</dbReference>
<dbReference type="InterPro" id="IPR001497">
    <property type="entry name" value="MethylDNA_cys_MeTrfase_AS"/>
</dbReference>
<dbReference type="EC" id="2.1.1.63" evidence="8"/>
<dbReference type="SUPFAM" id="SSF53155">
    <property type="entry name" value="Methylated DNA-protein cysteine methyltransferase domain"/>
    <property type="match status" value="1"/>
</dbReference>
<comment type="catalytic activity">
    <reaction evidence="1 8">
        <text>a 4-O-methyl-thymidine in DNA + L-cysteinyl-[protein] = a thymidine in DNA + S-methyl-L-cysteinyl-[protein]</text>
        <dbReference type="Rhea" id="RHEA:53428"/>
        <dbReference type="Rhea" id="RHEA-COMP:10131"/>
        <dbReference type="Rhea" id="RHEA-COMP:10132"/>
        <dbReference type="Rhea" id="RHEA-COMP:13555"/>
        <dbReference type="Rhea" id="RHEA-COMP:13556"/>
        <dbReference type="ChEBI" id="CHEBI:29950"/>
        <dbReference type="ChEBI" id="CHEBI:82612"/>
        <dbReference type="ChEBI" id="CHEBI:137386"/>
        <dbReference type="ChEBI" id="CHEBI:137387"/>
        <dbReference type="EC" id="2.1.1.63"/>
    </reaction>
</comment>
<dbReference type="EMBL" id="JBHSTQ010000014">
    <property type="protein sequence ID" value="MFC6387435.1"/>
    <property type="molecule type" value="Genomic_DNA"/>
</dbReference>
<keyword evidence="3 8" id="KW-0489">Methyltransferase</keyword>
<comment type="caution">
    <text evidence="11">The sequence shown here is derived from an EMBL/GenBank/DDBJ whole genome shotgun (WGS) entry which is preliminary data.</text>
</comment>
<dbReference type="Proteomes" id="UP001596267">
    <property type="component" value="Unassembled WGS sequence"/>
</dbReference>
<feature type="active site" description="Nucleophile; methyl group acceptor" evidence="8">
    <location>
        <position position="142"/>
    </location>
</feature>
<evidence type="ECO:0000256" key="5">
    <source>
        <dbReference type="ARBA" id="ARBA00022763"/>
    </source>
</evidence>
<proteinExistence type="inferred from homology"/>
<evidence type="ECO:0000256" key="1">
    <source>
        <dbReference type="ARBA" id="ARBA00001286"/>
    </source>
</evidence>
<dbReference type="CDD" id="cd06445">
    <property type="entry name" value="ATase"/>
    <property type="match status" value="1"/>
</dbReference>
<evidence type="ECO:0000313" key="11">
    <source>
        <dbReference type="EMBL" id="MFC6387435.1"/>
    </source>
</evidence>
<comment type="subcellular location">
    <subcellularLocation>
        <location evidence="8">Cytoplasm</location>
    </subcellularLocation>
</comment>
<dbReference type="PROSITE" id="PS00374">
    <property type="entry name" value="MGMT"/>
    <property type="match status" value="1"/>
</dbReference>
<feature type="domain" description="Methylated-DNA-[protein]-cysteine S-methyltransferase DNA binding" evidence="9">
    <location>
        <begin position="91"/>
        <end position="170"/>
    </location>
</feature>
<evidence type="ECO:0000256" key="4">
    <source>
        <dbReference type="ARBA" id="ARBA00022679"/>
    </source>
</evidence>
<keyword evidence="4 8" id="KW-0808">Transferase</keyword>
<evidence type="ECO:0000256" key="6">
    <source>
        <dbReference type="ARBA" id="ARBA00023204"/>
    </source>
</evidence>
<dbReference type="PANTHER" id="PTHR10815">
    <property type="entry name" value="METHYLATED-DNA--PROTEIN-CYSTEINE METHYLTRANSFERASE"/>
    <property type="match status" value="1"/>
</dbReference>
<accession>A0ABW1WH77</accession>
<dbReference type="InterPro" id="IPR008332">
    <property type="entry name" value="MethylG_MeTrfase_N"/>
</dbReference>
<keyword evidence="2 8" id="KW-0963">Cytoplasm</keyword>
<gene>
    <name evidence="11" type="ORF">ACFP7A_12580</name>
</gene>
<keyword evidence="12" id="KW-1185">Reference proteome</keyword>
<sequence>MNRQDYLAVDEIETVIGKLTLTVYEGQLCHLDFGSLADNKEQLLRWAEKYDFPVLLKMDEVQCAETAKQLREYFSGSRTSFSLKLLMKGTDFQQKVWTALADIPYGETRSYKDIAKAVQNPKGVRAIGMANNRNPIPIVVPCHRVIGSNGALIGYGGGISVKKALLELETNGQEIQTIING</sequence>
<dbReference type="Pfam" id="PF02870">
    <property type="entry name" value="Methyltransf_1N"/>
    <property type="match status" value="1"/>
</dbReference>
<dbReference type="NCBIfam" id="TIGR00589">
    <property type="entry name" value="ogt"/>
    <property type="match status" value="1"/>
</dbReference>
<evidence type="ECO:0000259" key="10">
    <source>
        <dbReference type="Pfam" id="PF02870"/>
    </source>
</evidence>
<comment type="catalytic activity">
    <reaction evidence="7 8">
        <text>a 6-O-methyl-2'-deoxyguanosine in DNA + L-cysteinyl-[protein] = S-methyl-L-cysteinyl-[protein] + a 2'-deoxyguanosine in DNA</text>
        <dbReference type="Rhea" id="RHEA:24000"/>
        <dbReference type="Rhea" id="RHEA-COMP:10131"/>
        <dbReference type="Rhea" id="RHEA-COMP:10132"/>
        <dbReference type="Rhea" id="RHEA-COMP:11367"/>
        <dbReference type="Rhea" id="RHEA-COMP:11368"/>
        <dbReference type="ChEBI" id="CHEBI:29950"/>
        <dbReference type="ChEBI" id="CHEBI:82612"/>
        <dbReference type="ChEBI" id="CHEBI:85445"/>
        <dbReference type="ChEBI" id="CHEBI:85448"/>
        <dbReference type="EC" id="2.1.1.63"/>
    </reaction>
</comment>
<dbReference type="Gene3D" id="3.30.160.70">
    <property type="entry name" value="Methylated DNA-protein cysteine methyltransferase domain"/>
    <property type="match status" value="1"/>
</dbReference>
<evidence type="ECO:0000313" key="12">
    <source>
        <dbReference type="Proteomes" id="UP001596267"/>
    </source>
</evidence>
<dbReference type="PANTHER" id="PTHR10815:SF5">
    <property type="entry name" value="METHYLATED-DNA--PROTEIN-CYSTEINE METHYLTRANSFERASE"/>
    <property type="match status" value="1"/>
</dbReference>
<evidence type="ECO:0000256" key="3">
    <source>
        <dbReference type="ARBA" id="ARBA00022603"/>
    </source>
</evidence>
<dbReference type="HAMAP" id="MF_00772">
    <property type="entry name" value="OGT"/>
    <property type="match status" value="1"/>
</dbReference>
<dbReference type="InterPro" id="IPR036631">
    <property type="entry name" value="MGMT_N_sf"/>
</dbReference>
<name>A0ABW1WH77_9BACL</name>
<comment type="function">
    <text evidence="8">Involved in the cellular defense against the biological effects of O6-methylguanine (O6-MeG) and O4-methylthymine (O4-MeT) in DNA. Repairs the methylated nucleobase in DNA by stoichiometrically transferring the methyl group to a cysteine residue in the enzyme. This is a suicide reaction: the enzyme is irreversibly inactivated.</text>
</comment>
<keyword evidence="5 8" id="KW-0227">DNA damage</keyword>
<keyword evidence="6 8" id="KW-0234">DNA repair</keyword>
<evidence type="ECO:0000256" key="7">
    <source>
        <dbReference type="ARBA" id="ARBA00049348"/>
    </source>
</evidence>
<organism evidence="11 12">
    <name type="scientific">Sporolactobacillus kofuensis</name>
    <dbReference type="NCBI Taxonomy" id="269672"/>
    <lineage>
        <taxon>Bacteria</taxon>
        <taxon>Bacillati</taxon>
        <taxon>Bacillota</taxon>
        <taxon>Bacilli</taxon>
        <taxon>Bacillales</taxon>
        <taxon>Sporolactobacillaceae</taxon>
        <taxon>Sporolactobacillus</taxon>
    </lineage>
</organism>
<dbReference type="GO" id="GO:0032259">
    <property type="term" value="P:methylation"/>
    <property type="evidence" value="ECO:0007669"/>
    <property type="project" value="UniProtKB-KW"/>
</dbReference>
<protein>
    <recommendedName>
        <fullName evidence="8">Methylated-DNA--protein-cysteine methyltransferase</fullName>
        <ecNumber evidence="8">2.1.1.63</ecNumber>
    </recommendedName>
    <alternativeName>
        <fullName evidence="8">6-O-methylguanine-DNA methyltransferase</fullName>
        <shortName evidence="8">MGMT</shortName>
    </alternativeName>
    <alternativeName>
        <fullName evidence="8">O-6-methylguanine-DNA-alkyltransferase</fullName>
    </alternativeName>
</protein>